<comment type="caution">
    <text evidence="6">The sequence shown here is derived from an EMBL/GenBank/DDBJ whole genome shotgun (WGS) entry which is preliminary data.</text>
</comment>
<keyword evidence="2 5" id="KW-0808">Transferase</keyword>
<dbReference type="EMBL" id="DVNG01000069">
    <property type="protein sequence ID" value="HIU50340.1"/>
    <property type="molecule type" value="Genomic_DNA"/>
</dbReference>
<sequence>MNDIKIGKYICLILRHKPEIIGIELDKNGWANIDELINGVKKKYPDFNREKLEYIVKTDNKQRYSLSDDKSKIRARQGHSIDVDVELKELTPPELLYHGTAERFLESIMKEGLVPKSRLYVHLSKDVETAEKVGKRHGKPAVLKIETGKMAEDGFKFYLSENGVWLTKAVPPKYLSLI</sequence>
<accession>A0A9D1LYG6</accession>
<dbReference type="EC" id="2.7.1.-" evidence="5"/>
<dbReference type="InterPro" id="IPR002745">
    <property type="entry name" value="Ptrans_KptA/Tpt1"/>
</dbReference>
<evidence type="ECO:0000313" key="7">
    <source>
        <dbReference type="Proteomes" id="UP000824118"/>
    </source>
</evidence>
<organism evidence="6 7">
    <name type="scientific">Candidatus Limousia pullorum</name>
    <dbReference type="NCBI Taxonomy" id="2840860"/>
    <lineage>
        <taxon>Bacteria</taxon>
        <taxon>Bacillati</taxon>
        <taxon>Bacillota</taxon>
        <taxon>Clostridia</taxon>
        <taxon>Eubacteriales</taxon>
        <taxon>Oscillospiraceae</taxon>
        <taxon>Oscillospiraceae incertae sedis</taxon>
        <taxon>Candidatus Limousia</taxon>
    </lineage>
</organism>
<evidence type="ECO:0000313" key="6">
    <source>
        <dbReference type="EMBL" id="HIU50340.1"/>
    </source>
</evidence>
<dbReference type="SUPFAM" id="SSF56399">
    <property type="entry name" value="ADP-ribosylation"/>
    <property type="match status" value="1"/>
</dbReference>
<dbReference type="InterPro" id="IPR042080">
    <property type="entry name" value="RNA_2'-PTrans_N"/>
</dbReference>
<dbReference type="AlphaFoldDB" id="A0A9D1LYG6"/>
<dbReference type="Proteomes" id="UP000824118">
    <property type="component" value="Unassembled WGS sequence"/>
</dbReference>
<proteinExistence type="inferred from homology"/>
<evidence type="ECO:0000256" key="3">
    <source>
        <dbReference type="ARBA" id="ARBA00023027"/>
    </source>
</evidence>
<evidence type="ECO:0000256" key="1">
    <source>
        <dbReference type="ARBA" id="ARBA00009836"/>
    </source>
</evidence>
<evidence type="ECO:0000256" key="2">
    <source>
        <dbReference type="ARBA" id="ARBA00022679"/>
    </source>
</evidence>
<evidence type="ECO:0000256" key="5">
    <source>
        <dbReference type="HAMAP-Rule" id="MF_00299"/>
    </source>
</evidence>
<keyword evidence="3 5" id="KW-0520">NAD</keyword>
<dbReference type="PANTHER" id="PTHR12684">
    <property type="entry name" value="PUTATIVE PHOSPHOTRANSFERASE"/>
    <property type="match status" value="1"/>
</dbReference>
<dbReference type="Gene3D" id="1.10.10.970">
    <property type="entry name" value="RNA 2'-phosphotransferase, Tpt1/KptA family, N-terminal domain"/>
    <property type="match status" value="1"/>
</dbReference>
<evidence type="ECO:0000256" key="4">
    <source>
        <dbReference type="ARBA" id="ARBA00025212"/>
    </source>
</evidence>
<dbReference type="NCBIfam" id="NF002014">
    <property type="entry name" value="PRK00819.1-4"/>
    <property type="match status" value="1"/>
</dbReference>
<dbReference type="GO" id="GO:0006388">
    <property type="term" value="P:tRNA splicing, via endonucleolytic cleavage and ligation"/>
    <property type="evidence" value="ECO:0007669"/>
    <property type="project" value="UniProtKB-UniRule"/>
</dbReference>
<name>A0A9D1LYG6_9FIRM</name>
<dbReference type="GO" id="GO:0003950">
    <property type="term" value="F:NAD+ poly-ADP-ribosyltransferase activity"/>
    <property type="evidence" value="ECO:0007669"/>
    <property type="project" value="InterPro"/>
</dbReference>
<comment type="function">
    <text evidence="4 5">Removes the 2'-phosphate from RNA via an intermediate in which the phosphate is ADP-ribosylated by NAD followed by a presumed transesterification to release the RNA and generate ADP-ribose 1''-2''-cyclic phosphate (APPR&gt;P). May function as an ADP-ribosylase.</text>
</comment>
<dbReference type="HAMAP" id="MF_00299">
    <property type="entry name" value="KptA"/>
    <property type="match status" value="1"/>
</dbReference>
<reference evidence="6" key="2">
    <citation type="journal article" date="2021" name="PeerJ">
        <title>Extensive microbial diversity within the chicken gut microbiome revealed by metagenomics and culture.</title>
        <authorList>
            <person name="Gilroy R."/>
            <person name="Ravi A."/>
            <person name="Getino M."/>
            <person name="Pursley I."/>
            <person name="Horton D.L."/>
            <person name="Alikhan N.F."/>
            <person name="Baker D."/>
            <person name="Gharbi K."/>
            <person name="Hall N."/>
            <person name="Watson M."/>
            <person name="Adriaenssens E.M."/>
            <person name="Foster-Nyarko E."/>
            <person name="Jarju S."/>
            <person name="Secka A."/>
            <person name="Antonio M."/>
            <person name="Oren A."/>
            <person name="Chaudhuri R.R."/>
            <person name="La Ragione R."/>
            <person name="Hildebrand F."/>
            <person name="Pallen M.J."/>
        </authorList>
    </citation>
    <scope>NUCLEOTIDE SEQUENCE</scope>
    <source>
        <strain evidence="6">ChiGjej1B1-1684</strain>
    </source>
</reference>
<dbReference type="InterPro" id="IPR042081">
    <property type="entry name" value="RNA_2'-PTrans_C"/>
</dbReference>
<dbReference type="GO" id="GO:0000215">
    <property type="term" value="F:tRNA 2'-phosphotransferase activity"/>
    <property type="evidence" value="ECO:0007669"/>
    <property type="project" value="TreeGrafter"/>
</dbReference>
<comment type="similarity">
    <text evidence="1 5">Belongs to the KptA/TPT1 family.</text>
</comment>
<dbReference type="Gene3D" id="3.20.170.30">
    <property type="match status" value="1"/>
</dbReference>
<dbReference type="PANTHER" id="PTHR12684:SF2">
    <property type="entry name" value="TRNA 2'-PHOSPHOTRANSFERASE 1"/>
    <property type="match status" value="1"/>
</dbReference>
<dbReference type="InterPro" id="IPR022928">
    <property type="entry name" value="RNA_2'-PTrans_KptA"/>
</dbReference>
<gene>
    <name evidence="5" type="primary">kptA</name>
    <name evidence="6" type="ORF">IAD22_04940</name>
</gene>
<protein>
    <recommendedName>
        <fullName evidence="5">Probable RNA 2'-phosphotransferase</fullName>
        <ecNumber evidence="5">2.7.1.-</ecNumber>
    </recommendedName>
</protein>
<reference evidence="6" key="1">
    <citation type="submission" date="2020-10" db="EMBL/GenBank/DDBJ databases">
        <authorList>
            <person name="Gilroy R."/>
        </authorList>
    </citation>
    <scope>NUCLEOTIDE SEQUENCE</scope>
    <source>
        <strain evidence="6">ChiGjej1B1-1684</strain>
    </source>
</reference>
<dbReference type="Pfam" id="PF01885">
    <property type="entry name" value="PTS_2-RNA"/>
    <property type="match status" value="1"/>
</dbReference>